<protein>
    <recommendedName>
        <fullName evidence="12">TolC family protein</fullName>
    </recommendedName>
</protein>
<feature type="signal peptide" evidence="9">
    <location>
        <begin position="1"/>
        <end position="22"/>
    </location>
</feature>
<sequence>MRKTAFFSLIGLVVLFSVGAFAQETQQAKIKKLSLEESINIALEHNLDFKMAQYNASLREVEYEQARANNLLQTSILNLKSAEFALKQAKDSLEEKQRQVILEVMETYFQVLRAKRKVQIERMSLQEARENLEIVKNKFSLGDASKIDLLQAEINLSSAEFNLKKAEHELEMARIDFNKVLGLPLDNEFELTDTFSAEPMDVSIKESIEKALKNRYEVKKVQYDLELAKIRWSLSQNKYTPELEKKNAKISLENVKLNLEEVRRKIAREIHQLFRNLEEKRTNIQITERTEKLKQETYSIAQKQYRAGLIGATDLLDAQIELTQAKLKAVDALFEYNLAKAKFIKALATNIDYGKKEPLTPSKG</sequence>
<keyword evidence="8" id="KW-0175">Coiled coil</keyword>
<comment type="caution">
    <text evidence="10">The sequence shown here is derived from an EMBL/GenBank/DDBJ whole genome shotgun (WGS) entry which is preliminary data.</text>
</comment>
<name>A0A662DFZ1_UNCAE</name>
<keyword evidence="4" id="KW-1134">Transmembrane beta strand</keyword>
<feature type="coiled-coil region" evidence="8">
    <location>
        <begin position="79"/>
        <end position="176"/>
    </location>
</feature>
<reference evidence="10 11" key="1">
    <citation type="submission" date="2018-06" db="EMBL/GenBank/DDBJ databases">
        <title>Extensive metabolic versatility and redundancy in microbially diverse, dynamic hydrothermal sediments.</title>
        <authorList>
            <person name="Dombrowski N."/>
            <person name="Teske A."/>
            <person name="Baker B.J."/>
        </authorList>
    </citation>
    <scope>NUCLEOTIDE SEQUENCE [LARGE SCALE GENOMIC DNA]</scope>
    <source>
        <strain evidence="10">B3_G15</strain>
    </source>
</reference>
<comment type="subcellular location">
    <subcellularLocation>
        <location evidence="1">Cell outer membrane</location>
    </subcellularLocation>
</comment>
<dbReference type="GO" id="GO:0009279">
    <property type="term" value="C:cell outer membrane"/>
    <property type="evidence" value="ECO:0007669"/>
    <property type="project" value="UniProtKB-SubCell"/>
</dbReference>
<evidence type="ECO:0000256" key="8">
    <source>
        <dbReference type="SAM" id="Coils"/>
    </source>
</evidence>
<dbReference type="Pfam" id="PF02321">
    <property type="entry name" value="OEP"/>
    <property type="match status" value="2"/>
</dbReference>
<dbReference type="InterPro" id="IPR051906">
    <property type="entry name" value="TolC-like"/>
</dbReference>
<evidence type="ECO:0000256" key="4">
    <source>
        <dbReference type="ARBA" id="ARBA00022452"/>
    </source>
</evidence>
<evidence type="ECO:0000256" key="2">
    <source>
        <dbReference type="ARBA" id="ARBA00007613"/>
    </source>
</evidence>
<feature type="coiled-coil region" evidence="8">
    <location>
        <begin position="245"/>
        <end position="290"/>
    </location>
</feature>
<keyword evidence="7" id="KW-0998">Cell outer membrane</keyword>
<dbReference type="EMBL" id="QMQA01000030">
    <property type="protein sequence ID" value="RLE14764.1"/>
    <property type="molecule type" value="Genomic_DNA"/>
</dbReference>
<evidence type="ECO:0000313" key="10">
    <source>
        <dbReference type="EMBL" id="RLE14764.1"/>
    </source>
</evidence>
<evidence type="ECO:0000256" key="1">
    <source>
        <dbReference type="ARBA" id="ARBA00004442"/>
    </source>
</evidence>
<dbReference type="GO" id="GO:0015562">
    <property type="term" value="F:efflux transmembrane transporter activity"/>
    <property type="evidence" value="ECO:0007669"/>
    <property type="project" value="InterPro"/>
</dbReference>
<dbReference type="PANTHER" id="PTHR30026">
    <property type="entry name" value="OUTER MEMBRANE PROTEIN TOLC"/>
    <property type="match status" value="1"/>
</dbReference>
<dbReference type="GO" id="GO:1990281">
    <property type="term" value="C:efflux pump complex"/>
    <property type="evidence" value="ECO:0007669"/>
    <property type="project" value="TreeGrafter"/>
</dbReference>
<dbReference type="Gene3D" id="1.20.1600.10">
    <property type="entry name" value="Outer membrane efflux proteins (OEP)"/>
    <property type="match status" value="2"/>
</dbReference>
<evidence type="ECO:0000256" key="6">
    <source>
        <dbReference type="ARBA" id="ARBA00023136"/>
    </source>
</evidence>
<dbReference type="PANTHER" id="PTHR30026:SF20">
    <property type="entry name" value="OUTER MEMBRANE PROTEIN TOLC"/>
    <property type="match status" value="1"/>
</dbReference>
<dbReference type="InterPro" id="IPR003423">
    <property type="entry name" value="OMP_efflux"/>
</dbReference>
<gene>
    <name evidence="10" type="ORF">DRJ04_01765</name>
</gene>
<comment type="similarity">
    <text evidence="2">Belongs to the outer membrane factor (OMF) (TC 1.B.17) family.</text>
</comment>
<keyword evidence="3" id="KW-0813">Transport</keyword>
<keyword evidence="6" id="KW-0472">Membrane</keyword>
<feature type="chain" id="PRO_5025053323" description="TolC family protein" evidence="9">
    <location>
        <begin position="23"/>
        <end position="364"/>
    </location>
</feature>
<organism evidence="10 11">
    <name type="scientific">Aerophobetes bacterium</name>
    <dbReference type="NCBI Taxonomy" id="2030807"/>
    <lineage>
        <taxon>Bacteria</taxon>
        <taxon>Candidatus Aerophobota</taxon>
    </lineage>
</organism>
<evidence type="ECO:0000256" key="7">
    <source>
        <dbReference type="ARBA" id="ARBA00023237"/>
    </source>
</evidence>
<evidence type="ECO:0000256" key="9">
    <source>
        <dbReference type="SAM" id="SignalP"/>
    </source>
</evidence>
<evidence type="ECO:0000313" key="11">
    <source>
        <dbReference type="Proteomes" id="UP000280417"/>
    </source>
</evidence>
<evidence type="ECO:0008006" key="12">
    <source>
        <dbReference type="Google" id="ProtNLM"/>
    </source>
</evidence>
<proteinExistence type="inferred from homology"/>
<keyword evidence="9" id="KW-0732">Signal</keyword>
<accession>A0A662DFZ1</accession>
<dbReference type="Proteomes" id="UP000280417">
    <property type="component" value="Unassembled WGS sequence"/>
</dbReference>
<evidence type="ECO:0000256" key="3">
    <source>
        <dbReference type="ARBA" id="ARBA00022448"/>
    </source>
</evidence>
<keyword evidence="5" id="KW-0812">Transmembrane</keyword>
<dbReference type="SUPFAM" id="SSF56954">
    <property type="entry name" value="Outer membrane efflux proteins (OEP)"/>
    <property type="match status" value="1"/>
</dbReference>
<evidence type="ECO:0000256" key="5">
    <source>
        <dbReference type="ARBA" id="ARBA00022692"/>
    </source>
</evidence>
<dbReference type="GO" id="GO:0015288">
    <property type="term" value="F:porin activity"/>
    <property type="evidence" value="ECO:0007669"/>
    <property type="project" value="TreeGrafter"/>
</dbReference>
<dbReference type="AlphaFoldDB" id="A0A662DFZ1"/>